<sequence length="74" mass="7909">MVLASAVASADPIGLRYTATPISTPSTAAMMVHCTTALVCSHAWSEMLLQRSEMYSKTFMTGGSGRRDVPRGFP</sequence>
<comment type="caution">
    <text evidence="1">The sequence shown here is derived from an EMBL/GenBank/DDBJ whole genome shotgun (WGS) entry which is preliminary data.</text>
</comment>
<evidence type="ECO:0008006" key="3">
    <source>
        <dbReference type="Google" id="ProtNLM"/>
    </source>
</evidence>
<protein>
    <recommendedName>
        <fullName evidence="3">Secreted protein</fullName>
    </recommendedName>
</protein>
<proteinExistence type="predicted"/>
<keyword evidence="2" id="KW-1185">Reference proteome</keyword>
<dbReference type="Proteomes" id="UP001501116">
    <property type="component" value="Unassembled WGS sequence"/>
</dbReference>
<evidence type="ECO:0000313" key="1">
    <source>
        <dbReference type="EMBL" id="GAA1967159.1"/>
    </source>
</evidence>
<organism evidence="1 2">
    <name type="scientific">Amycolatopsis minnesotensis</name>
    <dbReference type="NCBI Taxonomy" id="337894"/>
    <lineage>
        <taxon>Bacteria</taxon>
        <taxon>Bacillati</taxon>
        <taxon>Actinomycetota</taxon>
        <taxon>Actinomycetes</taxon>
        <taxon>Pseudonocardiales</taxon>
        <taxon>Pseudonocardiaceae</taxon>
        <taxon>Amycolatopsis</taxon>
    </lineage>
</organism>
<dbReference type="EMBL" id="BAAANN010000017">
    <property type="protein sequence ID" value="GAA1967159.1"/>
    <property type="molecule type" value="Genomic_DNA"/>
</dbReference>
<accession>A0ABN2RCU4</accession>
<reference evidence="1 2" key="1">
    <citation type="journal article" date="2019" name="Int. J. Syst. Evol. Microbiol.">
        <title>The Global Catalogue of Microorganisms (GCM) 10K type strain sequencing project: providing services to taxonomists for standard genome sequencing and annotation.</title>
        <authorList>
            <consortium name="The Broad Institute Genomics Platform"/>
            <consortium name="The Broad Institute Genome Sequencing Center for Infectious Disease"/>
            <person name="Wu L."/>
            <person name="Ma J."/>
        </authorList>
    </citation>
    <scope>NUCLEOTIDE SEQUENCE [LARGE SCALE GENOMIC DNA]</scope>
    <source>
        <strain evidence="1 2">JCM 14545</strain>
    </source>
</reference>
<gene>
    <name evidence="1" type="ORF">GCM10009754_44660</name>
</gene>
<evidence type="ECO:0000313" key="2">
    <source>
        <dbReference type="Proteomes" id="UP001501116"/>
    </source>
</evidence>
<name>A0ABN2RCU4_9PSEU</name>